<dbReference type="PANTHER" id="PTHR46268:SF6">
    <property type="entry name" value="UNIVERSAL STRESS PROTEIN UP12"/>
    <property type="match status" value="1"/>
</dbReference>
<dbReference type="Proteomes" id="UP000019140">
    <property type="component" value="Unassembled WGS sequence"/>
</dbReference>
<dbReference type="PANTHER" id="PTHR46268">
    <property type="entry name" value="STRESS RESPONSE PROTEIN NHAX"/>
    <property type="match status" value="1"/>
</dbReference>
<dbReference type="Pfam" id="PF00582">
    <property type="entry name" value="Usp"/>
    <property type="match status" value="1"/>
</dbReference>
<dbReference type="InterPro" id="IPR006016">
    <property type="entry name" value="UspA"/>
</dbReference>
<reference evidence="3 4" key="1">
    <citation type="journal article" date="2014" name="Nature">
        <title>An environmental bacterial taxon with a large and distinct metabolic repertoire.</title>
        <authorList>
            <person name="Wilson M.C."/>
            <person name="Mori T."/>
            <person name="Ruckert C."/>
            <person name="Uria A.R."/>
            <person name="Helf M.J."/>
            <person name="Takada K."/>
            <person name="Gernert C."/>
            <person name="Steffens U.A."/>
            <person name="Heycke N."/>
            <person name="Schmitt S."/>
            <person name="Rinke C."/>
            <person name="Helfrich E.J."/>
            <person name="Brachmann A.O."/>
            <person name="Gurgui C."/>
            <person name="Wakimoto T."/>
            <person name="Kracht M."/>
            <person name="Crusemann M."/>
            <person name="Hentschel U."/>
            <person name="Abe I."/>
            <person name="Matsunaga S."/>
            <person name="Kalinowski J."/>
            <person name="Takeyama H."/>
            <person name="Piel J."/>
        </authorList>
    </citation>
    <scope>NUCLEOTIDE SEQUENCE [LARGE SCALE GENOMIC DNA]</scope>
    <source>
        <strain evidence="4">TSY2</strain>
    </source>
</reference>
<evidence type="ECO:0000313" key="3">
    <source>
        <dbReference type="EMBL" id="ETX04724.1"/>
    </source>
</evidence>
<dbReference type="SUPFAM" id="SSF52402">
    <property type="entry name" value="Adenine nucleotide alpha hydrolases-like"/>
    <property type="match status" value="1"/>
</dbReference>
<sequence length="162" mass="17378">MKPDELSGAICTLRWEEYIVYKTILVPLDGSDLAASILDQVGTLARGYGARLLLMTVGSSLPARAQDIRLSLTFQAEAYLERIRERLISDGLQVETTVCIGDPACEILEAAERYQADLIIINSRGGEGAPSPFLGSVAAKVAGASDIPVFVLHASAEGEEQR</sequence>
<dbReference type="InterPro" id="IPR006015">
    <property type="entry name" value="Universal_stress_UspA"/>
</dbReference>
<evidence type="ECO:0000256" key="1">
    <source>
        <dbReference type="ARBA" id="ARBA00008791"/>
    </source>
</evidence>
<dbReference type="AlphaFoldDB" id="W4M300"/>
<dbReference type="EMBL" id="AZHX01001142">
    <property type="protein sequence ID" value="ETX04724.1"/>
    <property type="molecule type" value="Genomic_DNA"/>
</dbReference>
<feature type="domain" description="UspA" evidence="2">
    <location>
        <begin position="21"/>
        <end position="152"/>
    </location>
</feature>
<gene>
    <name evidence="3" type="ORF">ETSY2_27170</name>
</gene>
<comment type="similarity">
    <text evidence="1">Belongs to the universal stress protein A family.</text>
</comment>
<accession>W4M300</accession>
<dbReference type="Gene3D" id="3.40.50.620">
    <property type="entry name" value="HUPs"/>
    <property type="match status" value="1"/>
</dbReference>
<dbReference type="PRINTS" id="PR01438">
    <property type="entry name" value="UNVRSLSTRESS"/>
</dbReference>
<organism evidence="3 4">
    <name type="scientific">Candidatus Entotheonella gemina</name>
    <dbReference type="NCBI Taxonomy" id="1429439"/>
    <lineage>
        <taxon>Bacteria</taxon>
        <taxon>Pseudomonadati</taxon>
        <taxon>Nitrospinota/Tectimicrobiota group</taxon>
        <taxon>Candidatus Tectimicrobiota</taxon>
        <taxon>Candidatus Entotheonellia</taxon>
        <taxon>Candidatus Entotheonellales</taxon>
        <taxon>Candidatus Entotheonellaceae</taxon>
        <taxon>Candidatus Entotheonella</taxon>
    </lineage>
</organism>
<evidence type="ECO:0000259" key="2">
    <source>
        <dbReference type="Pfam" id="PF00582"/>
    </source>
</evidence>
<dbReference type="CDD" id="cd00293">
    <property type="entry name" value="USP-like"/>
    <property type="match status" value="1"/>
</dbReference>
<name>W4M300_9BACT</name>
<evidence type="ECO:0000313" key="4">
    <source>
        <dbReference type="Proteomes" id="UP000019140"/>
    </source>
</evidence>
<dbReference type="HOGENOM" id="CLU_049301_11_0_7"/>
<proteinExistence type="inferred from homology"/>
<comment type="caution">
    <text evidence="3">The sequence shown here is derived from an EMBL/GenBank/DDBJ whole genome shotgun (WGS) entry which is preliminary data.</text>
</comment>
<dbReference type="InterPro" id="IPR014729">
    <property type="entry name" value="Rossmann-like_a/b/a_fold"/>
</dbReference>
<protein>
    <recommendedName>
        <fullName evidence="2">UspA domain-containing protein</fullName>
    </recommendedName>
</protein>
<keyword evidence="4" id="KW-1185">Reference proteome</keyword>